<sequence>MPFPPSAVRDTLGAGPNRVWLSSSYRDGGNSLSEMHPCADWLSTHCPEPLGDAATEI</sequence>
<evidence type="ECO:0000313" key="1">
    <source>
        <dbReference type="EMBL" id="RMZ67372.1"/>
    </source>
</evidence>
<name>A0A3M7LYY0_9PLEO</name>
<accession>A0A3M7LYY0</accession>
<gene>
    <name evidence="1" type="ORF">GMOD_00001286</name>
</gene>
<organism evidence="1 2">
    <name type="scientific">Pyrenophora seminiperda CCB06</name>
    <dbReference type="NCBI Taxonomy" id="1302712"/>
    <lineage>
        <taxon>Eukaryota</taxon>
        <taxon>Fungi</taxon>
        <taxon>Dikarya</taxon>
        <taxon>Ascomycota</taxon>
        <taxon>Pezizomycotina</taxon>
        <taxon>Dothideomycetes</taxon>
        <taxon>Pleosporomycetidae</taxon>
        <taxon>Pleosporales</taxon>
        <taxon>Pleosporineae</taxon>
        <taxon>Pleosporaceae</taxon>
        <taxon>Pyrenophora</taxon>
    </lineage>
</organism>
<keyword evidence="2" id="KW-1185">Reference proteome</keyword>
<proteinExistence type="predicted"/>
<dbReference type="Proteomes" id="UP000265663">
    <property type="component" value="Unassembled WGS sequence"/>
</dbReference>
<evidence type="ECO:0000313" key="2">
    <source>
        <dbReference type="Proteomes" id="UP000265663"/>
    </source>
</evidence>
<dbReference type="AlphaFoldDB" id="A0A3M7LYY0"/>
<protein>
    <submittedName>
        <fullName evidence="1">Uncharacterized protein</fullName>
    </submittedName>
</protein>
<reference evidence="1 2" key="1">
    <citation type="journal article" date="2014" name="PLoS ONE">
        <title>De novo Genome Assembly of the Fungal Plant Pathogen Pyrenophora semeniperda.</title>
        <authorList>
            <person name="Soliai M.M."/>
            <person name="Meyer S.E."/>
            <person name="Udall J.A."/>
            <person name="Elzinga D.E."/>
            <person name="Hermansen R.A."/>
            <person name="Bodily P.M."/>
            <person name="Hart A.A."/>
            <person name="Coleman C.E."/>
        </authorList>
    </citation>
    <scope>NUCLEOTIDE SEQUENCE [LARGE SCALE GENOMIC DNA]</scope>
    <source>
        <strain evidence="1 2">CCB06</strain>
        <tissue evidence="1">Mycelium</tissue>
    </source>
</reference>
<dbReference type="EMBL" id="KE747810">
    <property type="protein sequence ID" value="RMZ67372.1"/>
    <property type="molecule type" value="Genomic_DNA"/>
</dbReference>
<dbReference type="OrthoDB" id="10396897at2759"/>